<dbReference type="Proteomes" id="UP001162992">
    <property type="component" value="Chromosome 1"/>
</dbReference>
<comment type="caution">
    <text evidence="1">The sequence shown here is derived from an EMBL/GenBank/DDBJ whole genome shotgun (WGS) entry which is preliminary data.</text>
</comment>
<accession>A0ACC2EPS9</accession>
<reference evidence="2" key="1">
    <citation type="journal article" date="2024" name="Proc. Natl. Acad. Sci. U.S.A.">
        <title>Extraordinary preservation of gene collinearity over three hundred million years revealed in homosporous lycophytes.</title>
        <authorList>
            <person name="Li C."/>
            <person name="Wickell D."/>
            <person name="Kuo L.Y."/>
            <person name="Chen X."/>
            <person name="Nie B."/>
            <person name="Liao X."/>
            <person name="Peng D."/>
            <person name="Ji J."/>
            <person name="Jenkins J."/>
            <person name="Williams M."/>
            <person name="Shu S."/>
            <person name="Plott C."/>
            <person name="Barry K."/>
            <person name="Rajasekar S."/>
            <person name="Grimwood J."/>
            <person name="Han X."/>
            <person name="Sun S."/>
            <person name="Hou Z."/>
            <person name="He W."/>
            <person name="Dai G."/>
            <person name="Sun C."/>
            <person name="Schmutz J."/>
            <person name="Leebens-Mack J.H."/>
            <person name="Li F.W."/>
            <person name="Wang L."/>
        </authorList>
    </citation>
    <scope>NUCLEOTIDE SEQUENCE [LARGE SCALE GENOMIC DNA]</scope>
    <source>
        <strain evidence="2">cv. PW_Plant_1</strain>
    </source>
</reference>
<name>A0ACC2EPS9_DIPCM</name>
<evidence type="ECO:0000313" key="1">
    <source>
        <dbReference type="EMBL" id="KAJ7568415.1"/>
    </source>
</evidence>
<proteinExistence type="predicted"/>
<sequence length="456" mass="46511">METFPCQQSTCPFCLWIVLIICIFSAKCSYNGMAMARDDSTDDCQTGDEHDRERCNRDGHGDGDERGGFGNGPGSNDGGGSGIPGGFGNGGGSGIPGGFGSGPGSNNGGGSGIPGGFGNGPGSNNGGGSGIPGGGSGNGFGNGGNGGGGGNQGGLDAGGLSVGYYSQSCPGAESIVQSAFTGNILSDPTAPAALLRLLFHDCQVGGCDASILLDTGGSDTSELESQKNFGIRRLDVIDQIKASLEGSCPGIVSCADIIVLAAREAISISGGPRISVETGRRDGVFASDLAADASLPPASVSVDDFLNIFQSKGMTVQESVAILGAHTIGIGHCINIIDRLYPNPEADLGVLFLGQLRFQCPTANPQLINNNTVINNDLTNLIFDNQYFRDVMAGRGLFFIDSQLGLDQRTSGTVAAFAANQQLFFNTFSSAFMKLAATNVLTGNAGQIRTNCHFTV</sequence>
<gene>
    <name evidence="1" type="ORF">O6H91_01G031900</name>
</gene>
<evidence type="ECO:0000313" key="2">
    <source>
        <dbReference type="Proteomes" id="UP001162992"/>
    </source>
</evidence>
<dbReference type="EMBL" id="CM055092">
    <property type="protein sequence ID" value="KAJ7568415.1"/>
    <property type="molecule type" value="Genomic_DNA"/>
</dbReference>
<organism evidence="1 2">
    <name type="scientific">Diphasiastrum complanatum</name>
    <name type="common">Issler's clubmoss</name>
    <name type="synonym">Lycopodium complanatum</name>
    <dbReference type="NCBI Taxonomy" id="34168"/>
    <lineage>
        <taxon>Eukaryota</taxon>
        <taxon>Viridiplantae</taxon>
        <taxon>Streptophyta</taxon>
        <taxon>Embryophyta</taxon>
        <taxon>Tracheophyta</taxon>
        <taxon>Lycopodiopsida</taxon>
        <taxon>Lycopodiales</taxon>
        <taxon>Lycopodiaceae</taxon>
        <taxon>Lycopodioideae</taxon>
        <taxon>Diphasiastrum</taxon>
    </lineage>
</organism>
<keyword evidence="2" id="KW-1185">Reference proteome</keyword>
<protein>
    <submittedName>
        <fullName evidence="1">Uncharacterized protein</fullName>
    </submittedName>
</protein>